<dbReference type="InterPro" id="IPR036116">
    <property type="entry name" value="FN3_sf"/>
</dbReference>
<feature type="domain" description="Fibronectin type-III" evidence="3">
    <location>
        <begin position="875"/>
        <end position="978"/>
    </location>
</feature>
<name>A0A4Q7LQW4_9BURK</name>
<evidence type="ECO:0000313" key="4">
    <source>
        <dbReference type="EMBL" id="RZS57094.1"/>
    </source>
</evidence>
<evidence type="ECO:0000256" key="1">
    <source>
        <dbReference type="ARBA" id="ARBA00022737"/>
    </source>
</evidence>
<dbReference type="CDD" id="cd00063">
    <property type="entry name" value="FN3"/>
    <property type="match status" value="1"/>
</dbReference>
<dbReference type="PANTHER" id="PTHR46708">
    <property type="entry name" value="TENASCIN"/>
    <property type="match status" value="1"/>
</dbReference>
<dbReference type="OrthoDB" id="9147460at2"/>
<comment type="caution">
    <text evidence="4">The sequence shown here is derived from an EMBL/GenBank/DDBJ whole genome shotgun (WGS) entry which is preliminary data.</text>
</comment>
<dbReference type="InterPro" id="IPR050991">
    <property type="entry name" value="ECM_Regulatory_Proteins"/>
</dbReference>
<dbReference type="AlphaFoldDB" id="A0A4Q7LQW4"/>
<dbReference type="PANTHER" id="PTHR46708:SF2">
    <property type="entry name" value="FIBRONECTIN TYPE-III DOMAIN-CONTAINING PROTEIN"/>
    <property type="match status" value="1"/>
</dbReference>
<keyword evidence="1" id="KW-0677">Repeat</keyword>
<proteinExistence type="predicted"/>
<evidence type="ECO:0000259" key="3">
    <source>
        <dbReference type="PROSITE" id="PS50853"/>
    </source>
</evidence>
<feature type="chain" id="PRO_5021019895" evidence="2">
    <location>
        <begin position="24"/>
        <end position="978"/>
    </location>
</feature>
<organism evidence="4 5">
    <name type="scientific">Sphaerotilus mobilis</name>
    <dbReference type="NCBI Taxonomy" id="47994"/>
    <lineage>
        <taxon>Bacteria</taxon>
        <taxon>Pseudomonadati</taxon>
        <taxon>Pseudomonadota</taxon>
        <taxon>Betaproteobacteria</taxon>
        <taxon>Burkholderiales</taxon>
        <taxon>Sphaerotilaceae</taxon>
        <taxon>Sphaerotilus</taxon>
    </lineage>
</organism>
<dbReference type="PROSITE" id="PS50853">
    <property type="entry name" value="FN3"/>
    <property type="match status" value="2"/>
</dbReference>
<gene>
    <name evidence="4" type="ORF">EV685_1658</name>
</gene>
<protein>
    <submittedName>
        <fullName evidence="4">Fibronectin type III domain protein</fullName>
    </submittedName>
</protein>
<accession>A0A4Q7LQW4</accession>
<keyword evidence="5" id="KW-1185">Reference proteome</keyword>
<feature type="signal peptide" evidence="2">
    <location>
        <begin position="1"/>
        <end position="23"/>
    </location>
</feature>
<dbReference type="Pfam" id="PF00041">
    <property type="entry name" value="fn3"/>
    <property type="match status" value="1"/>
</dbReference>
<keyword evidence="2" id="KW-0732">Signal</keyword>
<dbReference type="InterPro" id="IPR003961">
    <property type="entry name" value="FN3_dom"/>
</dbReference>
<dbReference type="Gene3D" id="2.60.40.10">
    <property type="entry name" value="Immunoglobulins"/>
    <property type="match status" value="4"/>
</dbReference>
<evidence type="ECO:0000313" key="5">
    <source>
        <dbReference type="Proteomes" id="UP000293433"/>
    </source>
</evidence>
<feature type="domain" description="Fibronectin type-III" evidence="3">
    <location>
        <begin position="474"/>
        <end position="562"/>
    </location>
</feature>
<dbReference type="RefSeq" id="WP_130481501.1">
    <property type="nucleotide sequence ID" value="NZ_SGWV01000008.1"/>
</dbReference>
<dbReference type="EMBL" id="SGWV01000008">
    <property type="protein sequence ID" value="RZS57094.1"/>
    <property type="molecule type" value="Genomic_DNA"/>
</dbReference>
<sequence length="978" mass="99433">MKRKLIVTLVATALELYAAAATAQVGSCEIVGTSKSASNATPVTSGPMNPATGFPEYVTDSTGLTLQRCLDPNLCFFDPVNPDDPLSLQIQSGGESFWWASDVFLADQAGRVVFRLGMAAEAAFLGETPDGKLIDGTQFPFLRLRYVFDAPADGTYTLTYPYGTEKFDVVGATGNRDIFVTYDRGLTANSTTIGGVGPFLIGEGYPQNGFMGNGGDVGALQIRASGGPCFVGPDGFHTVTLTGVGTDGVTPIDFGGGQTALTTDLFVIQGHVYDGRVQTPINATRTTYSRSATGAGQVEAFAASTTAAGVTVIDGPTVPLGAGRIPTAVALDHSVVSPAGATAAIGINSTAVGVTDASALPPIVTVTASDTASVSATGAQMFDPTALNLQLVDFVDIATADFDPASNTLSVSATSGDKRDNPLLTVRGLGAIDPATSQFTLTTEAPPAIVHVDSAAGGSATAQVRVIAAVAPTAPSAPQVGTATARTVTLTWTHEGNNESGFRIYTVDAVGVRTQVGSAGVNATSATVSGLAVSTSYTFVVEAFNSVGTASSETVTGTTLALPAAPATASFAPSTTAQNVLDVIWSAVADATEYQVYRRTGATGAFTLVTTTASTNYADLGRAANTNYAYQIVALRNIAGVTDASAPTQTAAFTTVTAPTSPTLRTPALAVSTVNGVTSVTVNWNDRATNETGYQVYRRTAATGTTPAGNFVAVSGILSAKAGGGTTAANAMSFTDAAVPAGVFQYRVDVSNWAGAVQSPVSASVLAGPPVLNAPTNLTATTGTRPTLNWVDNSSGETGYRVIRRAQTVDAATGLVTAGAATTFNIPTANLTTYRETVANTLPTQQLVGYEVMAMDGTTVGASASRYAITSALPTASRPVATANGAGSLSITWPVTGQAHVSGYELQRCAGATCTNFAKVPGTVVNSDGTVDGRATAGFIDTGLTSGTTYRYRLRTVGVKGSSLVGAFSPISVNRVAP</sequence>
<evidence type="ECO:0000256" key="2">
    <source>
        <dbReference type="SAM" id="SignalP"/>
    </source>
</evidence>
<dbReference type="InterPro" id="IPR013783">
    <property type="entry name" value="Ig-like_fold"/>
</dbReference>
<reference evidence="4 5" key="1">
    <citation type="submission" date="2019-02" db="EMBL/GenBank/DDBJ databases">
        <title>Genomic Encyclopedia of Type Strains, Phase IV (KMG-IV): sequencing the most valuable type-strain genomes for metagenomic binning, comparative biology and taxonomic classification.</title>
        <authorList>
            <person name="Goeker M."/>
        </authorList>
    </citation>
    <scope>NUCLEOTIDE SEQUENCE [LARGE SCALE GENOMIC DNA]</scope>
    <source>
        <strain evidence="4 5">DSM 10617</strain>
    </source>
</reference>
<dbReference type="Proteomes" id="UP000293433">
    <property type="component" value="Unassembled WGS sequence"/>
</dbReference>
<dbReference type="SUPFAM" id="SSF49265">
    <property type="entry name" value="Fibronectin type III"/>
    <property type="match status" value="3"/>
</dbReference>
<dbReference type="SMART" id="SM00060">
    <property type="entry name" value="FN3"/>
    <property type="match status" value="3"/>
</dbReference>